<dbReference type="Gene3D" id="3.30.70.1290">
    <property type="entry name" value="Transposase IS200-like"/>
    <property type="match status" value="1"/>
</dbReference>
<evidence type="ECO:0000313" key="2">
    <source>
        <dbReference type="EMBL" id="KKP72371.1"/>
    </source>
</evidence>
<dbReference type="SUPFAM" id="SSF143422">
    <property type="entry name" value="Transposase IS200-like"/>
    <property type="match status" value="1"/>
</dbReference>
<dbReference type="GO" id="GO:0004803">
    <property type="term" value="F:transposase activity"/>
    <property type="evidence" value="ECO:0007669"/>
    <property type="project" value="InterPro"/>
</dbReference>
<dbReference type="AlphaFoldDB" id="A0A0G0C8B5"/>
<comment type="caution">
    <text evidence="2">The sequence shown here is derived from an EMBL/GenBank/DDBJ whole genome shotgun (WGS) entry which is preliminary data.</text>
</comment>
<sequence length="228" mass="27272">MSRNVEFSVGEFYHVYNRGADKRTIFNKANDYYRFLILLYLCNSDLKVDLGDYLRQGQTLSDLLDLERNNTLVEIGAYCLMPDHFHILISEKSEGGISLFMQKLTTAYTMYFNRKYKRNGALFQGRFKGNHIEKDNYLKYLFAYIELNPIKLIEKNWKELGIKDLLKAKKFLLDYKFSSFLDHYGLSRKEKIILDTKNFPQYFETHRKFEDFLDDWLNFKELKNSDKS</sequence>
<dbReference type="GO" id="GO:0003677">
    <property type="term" value="F:DNA binding"/>
    <property type="evidence" value="ECO:0007669"/>
    <property type="project" value="InterPro"/>
</dbReference>
<dbReference type="SMART" id="SM01321">
    <property type="entry name" value="Y1_Tnp"/>
    <property type="match status" value="1"/>
</dbReference>
<dbReference type="InterPro" id="IPR036515">
    <property type="entry name" value="Transposase_17_sf"/>
</dbReference>
<organism evidence="2 3">
    <name type="scientific">Candidatus Nomurabacteria bacterium GW2011_GWB1_35_20</name>
    <dbReference type="NCBI Taxonomy" id="1618740"/>
    <lineage>
        <taxon>Bacteria</taxon>
        <taxon>Candidatus Nomuraibacteriota</taxon>
    </lineage>
</organism>
<evidence type="ECO:0000313" key="3">
    <source>
        <dbReference type="Proteomes" id="UP000034923"/>
    </source>
</evidence>
<proteinExistence type="predicted"/>
<evidence type="ECO:0000259" key="1">
    <source>
        <dbReference type="SMART" id="SM01321"/>
    </source>
</evidence>
<feature type="domain" description="Transposase IS200-like" evidence="1">
    <location>
        <begin position="8"/>
        <end position="148"/>
    </location>
</feature>
<dbReference type="GO" id="GO:0006313">
    <property type="term" value="P:DNA transposition"/>
    <property type="evidence" value="ECO:0007669"/>
    <property type="project" value="InterPro"/>
</dbReference>
<accession>A0A0G0C8B5</accession>
<dbReference type="EMBL" id="LBQE01000009">
    <property type="protein sequence ID" value="KKP72371.1"/>
    <property type="molecule type" value="Genomic_DNA"/>
</dbReference>
<dbReference type="InterPro" id="IPR002686">
    <property type="entry name" value="Transposase_17"/>
</dbReference>
<name>A0A0G0C8B5_9BACT</name>
<dbReference type="Proteomes" id="UP000034923">
    <property type="component" value="Unassembled WGS sequence"/>
</dbReference>
<reference evidence="2 3" key="1">
    <citation type="journal article" date="2015" name="Nature">
        <title>rRNA introns, odd ribosomes, and small enigmatic genomes across a large radiation of phyla.</title>
        <authorList>
            <person name="Brown C.T."/>
            <person name="Hug L.A."/>
            <person name="Thomas B.C."/>
            <person name="Sharon I."/>
            <person name="Castelle C.J."/>
            <person name="Singh A."/>
            <person name="Wilkins M.J."/>
            <person name="Williams K.H."/>
            <person name="Banfield J.F."/>
        </authorList>
    </citation>
    <scope>NUCLEOTIDE SEQUENCE [LARGE SCALE GENOMIC DNA]</scope>
</reference>
<gene>
    <name evidence="2" type="ORF">UR70_C0009G0009</name>
</gene>
<dbReference type="Pfam" id="PF01797">
    <property type="entry name" value="Y1_Tnp"/>
    <property type="match status" value="1"/>
</dbReference>
<dbReference type="PANTHER" id="PTHR34322:SF2">
    <property type="entry name" value="TRANSPOSASE IS200-LIKE DOMAIN-CONTAINING PROTEIN"/>
    <property type="match status" value="1"/>
</dbReference>
<dbReference type="PANTHER" id="PTHR34322">
    <property type="entry name" value="TRANSPOSASE, Y1_TNP DOMAIN-CONTAINING"/>
    <property type="match status" value="1"/>
</dbReference>
<protein>
    <submittedName>
        <fullName evidence="2">Transposase</fullName>
    </submittedName>
</protein>